<dbReference type="InterPro" id="IPR001487">
    <property type="entry name" value="Bromodomain"/>
</dbReference>
<evidence type="ECO:0000259" key="6">
    <source>
        <dbReference type="PROSITE" id="PS51293"/>
    </source>
</evidence>
<dbReference type="PROSITE" id="PS51293">
    <property type="entry name" value="SANT"/>
    <property type="match status" value="1"/>
</dbReference>
<feature type="region of interest" description="Disordered" evidence="4">
    <location>
        <begin position="132"/>
        <end position="398"/>
    </location>
</feature>
<evidence type="ECO:0000256" key="3">
    <source>
        <dbReference type="SAM" id="Coils"/>
    </source>
</evidence>
<gene>
    <name evidence="7" type="ORF">BCV71DRAFT_71663</name>
</gene>
<dbReference type="InterPro" id="IPR001005">
    <property type="entry name" value="SANT/Myb"/>
</dbReference>
<feature type="domain" description="Bromo" evidence="5">
    <location>
        <begin position="414"/>
        <end position="484"/>
    </location>
</feature>
<organism evidence="7 8">
    <name type="scientific">Rhizopus microsporus</name>
    <dbReference type="NCBI Taxonomy" id="58291"/>
    <lineage>
        <taxon>Eukaryota</taxon>
        <taxon>Fungi</taxon>
        <taxon>Fungi incertae sedis</taxon>
        <taxon>Mucoromycota</taxon>
        <taxon>Mucoromycotina</taxon>
        <taxon>Mucoromycetes</taxon>
        <taxon>Mucorales</taxon>
        <taxon>Mucorineae</taxon>
        <taxon>Rhizopodaceae</taxon>
        <taxon>Rhizopus</taxon>
    </lineage>
</organism>
<evidence type="ECO:0000256" key="1">
    <source>
        <dbReference type="ARBA" id="ARBA00023117"/>
    </source>
</evidence>
<dbReference type="OMA" id="YNMAEEM"/>
<feature type="compositionally biased region" description="Basic and acidic residues" evidence="4">
    <location>
        <begin position="132"/>
        <end position="145"/>
    </location>
</feature>
<evidence type="ECO:0000313" key="7">
    <source>
        <dbReference type="EMBL" id="ORE23160.1"/>
    </source>
</evidence>
<feature type="coiled-coil region" evidence="3">
    <location>
        <begin position="85"/>
        <end position="112"/>
    </location>
</feature>
<name>A0A0A1NIE6_RHIZD</name>
<evidence type="ECO:0000256" key="4">
    <source>
        <dbReference type="SAM" id="MobiDB-lite"/>
    </source>
</evidence>
<dbReference type="GO" id="GO:0035267">
    <property type="term" value="C:NuA4 histone acetyltransferase complex"/>
    <property type="evidence" value="ECO:0007669"/>
    <property type="project" value="TreeGrafter"/>
</dbReference>
<dbReference type="Proteomes" id="UP000242381">
    <property type="component" value="Unassembled WGS sequence"/>
</dbReference>
<dbReference type="InterPro" id="IPR036427">
    <property type="entry name" value="Bromodomain-like_sf"/>
</dbReference>
<dbReference type="EMBL" id="KV921260">
    <property type="protein sequence ID" value="ORE23160.1"/>
    <property type="molecule type" value="Genomic_DNA"/>
</dbReference>
<protein>
    <recommendedName>
        <fullName evidence="9">Bromo domain-containing protein</fullName>
    </recommendedName>
</protein>
<evidence type="ECO:0000256" key="2">
    <source>
        <dbReference type="PROSITE-ProRule" id="PRU00035"/>
    </source>
</evidence>
<feature type="region of interest" description="Disordered" evidence="4">
    <location>
        <begin position="505"/>
        <end position="531"/>
    </location>
</feature>
<reference evidence="7 8" key="1">
    <citation type="journal article" date="2016" name="Proc. Natl. Acad. Sci. U.S.A.">
        <title>Lipid metabolic changes in an early divergent fungus govern the establishment of a mutualistic symbiosis with endobacteria.</title>
        <authorList>
            <person name="Lastovetsky O.A."/>
            <person name="Gaspar M.L."/>
            <person name="Mondo S.J."/>
            <person name="LaButti K.M."/>
            <person name="Sandor L."/>
            <person name="Grigoriev I.V."/>
            <person name="Henry S.A."/>
            <person name="Pawlowska T.E."/>
        </authorList>
    </citation>
    <scope>NUCLEOTIDE SEQUENCE [LARGE SCALE GENOMIC DNA]</scope>
    <source>
        <strain evidence="7 8">ATCC 11559</strain>
    </source>
</reference>
<sequence>MSTTEWTILEKLLLSQAVYKYGEDNWFQIARNLKHHALLDRPSDYFNQKNCSLQYYLMIEDMDKEKRQQQSLTTQDMPVVVRLARQLYTQRLEELKKEISEDEEKFLALVSEIEEIRAGKWDDQLLKNSKEDIKKEDQSEKHLSESLETQETQEINASNDEKKTEEMTVVESENKQNEEITQSTDREQLGEKDINDNREQQLAIDNDVDQASNVDVSVQPEQEKQTNNVEQSLQSSTELDASQQPQQEESPKAKPETVDEPESEPPEIRDTSNGRDTVVSAEEPTSILEPNTEESSRMAQKRQAEDIATSEEFQLKRSRLDNREEANAESEIENEPLNADTTKTEYSTDLDVSQGTTPAEMDYTKDGEESGAGESNAPTPTNERSGSHSKKLSKEDPRHKSWLKNINLLWREIANHKNGTMFMNPIKESIAPQYYDIVKKPMDLKTIKNRIRDGLINTTTEFERDVILMLTNSLMYNTEGTEVYQMAKEMLDDATEQIRIFKTADEDTSASTHTRAASMAAKERKKSLANE</sequence>
<dbReference type="SUPFAM" id="SSF47370">
    <property type="entry name" value="Bromodomain"/>
    <property type="match status" value="1"/>
</dbReference>
<dbReference type="PANTHER" id="PTHR15398:SF4">
    <property type="entry name" value="BROMODOMAIN-CONTAINING PROTEIN 8 ISOFORM X1"/>
    <property type="match status" value="1"/>
</dbReference>
<feature type="domain" description="SANT" evidence="6">
    <location>
        <begin position="1"/>
        <end position="35"/>
    </location>
</feature>
<dbReference type="Gene3D" id="1.20.920.10">
    <property type="entry name" value="Bromodomain-like"/>
    <property type="match status" value="1"/>
</dbReference>
<dbReference type="AlphaFoldDB" id="A0A0A1NIE6"/>
<accession>A0A0A1NIE6</accession>
<feature type="compositionally biased region" description="Polar residues" evidence="4">
    <location>
        <begin position="146"/>
        <end position="158"/>
    </location>
</feature>
<evidence type="ECO:0000313" key="8">
    <source>
        <dbReference type="Proteomes" id="UP000242381"/>
    </source>
</evidence>
<keyword evidence="1 2" id="KW-0103">Bromodomain</keyword>
<dbReference type="PANTHER" id="PTHR15398">
    <property type="entry name" value="BROMODOMAIN-CONTAINING PROTEIN 8"/>
    <property type="match status" value="1"/>
</dbReference>
<evidence type="ECO:0000259" key="5">
    <source>
        <dbReference type="PROSITE" id="PS50014"/>
    </source>
</evidence>
<dbReference type="SMART" id="SM00297">
    <property type="entry name" value="BROMO"/>
    <property type="match status" value="1"/>
</dbReference>
<evidence type="ECO:0008006" key="9">
    <source>
        <dbReference type="Google" id="ProtNLM"/>
    </source>
</evidence>
<feature type="compositionally biased region" description="Polar residues" evidence="4">
    <location>
        <begin position="339"/>
        <end position="357"/>
    </location>
</feature>
<feature type="compositionally biased region" description="Polar residues" evidence="4">
    <location>
        <begin position="209"/>
        <end position="248"/>
    </location>
</feature>
<keyword evidence="3" id="KW-0175">Coiled coil</keyword>
<dbReference type="CDD" id="cd00167">
    <property type="entry name" value="SANT"/>
    <property type="match status" value="1"/>
</dbReference>
<proteinExistence type="predicted"/>
<dbReference type="PRINTS" id="PR00503">
    <property type="entry name" value="BROMODOMAIN"/>
</dbReference>
<dbReference type="InterPro" id="IPR017884">
    <property type="entry name" value="SANT_dom"/>
</dbReference>
<dbReference type="VEuPathDB" id="FungiDB:BCV72DRAFT_199690"/>
<dbReference type="GO" id="GO:0006325">
    <property type="term" value="P:chromatin organization"/>
    <property type="evidence" value="ECO:0007669"/>
    <property type="project" value="UniProtKB-ARBA"/>
</dbReference>
<dbReference type="PROSITE" id="PS50014">
    <property type="entry name" value="BROMODOMAIN_2"/>
    <property type="match status" value="1"/>
</dbReference>
<feature type="compositionally biased region" description="Basic and acidic residues" evidence="4">
    <location>
        <begin position="159"/>
        <end position="199"/>
    </location>
</feature>
<dbReference type="Pfam" id="PF00439">
    <property type="entry name" value="Bromodomain"/>
    <property type="match status" value="1"/>
</dbReference>
<dbReference type="Gene3D" id="1.10.10.60">
    <property type="entry name" value="Homeodomain-like"/>
    <property type="match status" value="1"/>
</dbReference>
<feature type="compositionally biased region" description="Basic and acidic residues" evidence="4">
    <location>
        <begin position="313"/>
        <end position="326"/>
    </location>
</feature>